<evidence type="ECO:0000313" key="3">
    <source>
        <dbReference type="Proteomes" id="UP000028521"/>
    </source>
</evidence>
<dbReference type="InterPro" id="IPR016181">
    <property type="entry name" value="Acyl_CoA_acyltransferase"/>
</dbReference>
<dbReference type="RefSeq" id="WP_036117852.1">
    <property type="nucleotide sequence ID" value="NZ_BMET01000008.1"/>
</dbReference>
<evidence type="ECO:0000259" key="1">
    <source>
        <dbReference type="PROSITE" id="PS51186"/>
    </source>
</evidence>
<proteinExistence type="predicted"/>
<dbReference type="AlphaFoldDB" id="A0A084TN88"/>
<dbReference type="InterPro" id="IPR000182">
    <property type="entry name" value="GNAT_dom"/>
</dbReference>
<dbReference type="SUPFAM" id="SSF55729">
    <property type="entry name" value="Acyl-CoA N-acyltransferases (Nat)"/>
    <property type="match status" value="1"/>
</dbReference>
<dbReference type="EMBL" id="JPFK01000002">
    <property type="protein sequence ID" value="KFB02174.1"/>
    <property type="molecule type" value="Genomic_DNA"/>
</dbReference>
<dbReference type="Gene3D" id="3.40.630.30">
    <property type="match status" value="1"/>
</dbReference>
<reference evidence="3" key="2">
    <citation type="submission" date="2014-07" db="EMBL/GenBank/DDBJ databases">
        <title>Genome sequence of Mangrovimonas yunxiaonensis.</title>
        <authorList>
            <person name="Li Y."/>
            <person name="Zheng T."/>
        </authorList>
    </citation>
    <scope>NUCLEOTIDE SEQUENCE [LARGE SCALE GENOMIC DNA]</scope>
    <source>
        <strain evidence="3">LY01</strain>
    </source>
</reference>
<comment type="caution">
    <text evidence="2">The sequence shown here is derived from an EMBL/GenBank/DDBJ whole genome shotgun (WGS) entry which is preliminary data.</text>
</comment>
<reference evidence="2 3" key="1">
    <citation type="journal article" date="2014" name="Genome Announc.">
        <title>Draft Genome Sequence of the Algicidal Bacterium Mangrovimonas yunxiaonensis Strain LY01.</title>
        <authorList>
            <person name="Li Y."/>
            <person name="Zhu H."/>
            <person name="Li C."/>
            <person name="Zhang H."/>
            <person name="Chen Z."/>
            <person name="Zheng W."/>
            <person name="Xu H."/>
            <person name="Zheng T."/>
        </authorList>
    </citation>
    <scope>NUCLEOTIDE SEQUENCE [LARGE SCALE GENOMIC DNA]</scope>
    <source>
        <strain evidence="2 3">LY01</strain>
    </source>
</reference>
<dbReference type="GO" id="GO:0016747">
    <property type="term" value="F:acyltransferase activity, transferring groups other than amino-acyl groups"/>
    <property type="evidence" value="ECO:0007669"/>
    <property type="project" value="InterPro"/>
</dbReference>
<dbReference type="STRING" id="1197477.IA57_00590"/>
<gene>
    <name evidence="2" type="ORF">IA57_00590</name>
</gene>
<feature type="domain" description="N-acetyltransferase" evidence="1">
    <location>
        <begin position="9"/>
        <end position="174"/>
    </location>
</feature>
<keyword evidence="2" id="KW-0808">Transferase</keyword>
<sequence>MVTLKGTHIFLRALEPEDLEFVFNIENNEDIWELSHTQTPYSRYLIKTYLENAHKDIYEIKQLRLLISNQNNKAVGLIDLFDFDPKNNRVGIGILIKSETDRQNGYGSEALSLLLNYCKTHLGVHQVYCNISEDNNASLNLFKKHHFEVVGIKKDWNLVGGQYKNEYLLQLLFNNVH</sequence>
<organism evidence="2 3">
    <name type="scientific">Mangrovimonas yunxiaonensis</name>
    <dbReference type="NCBI Taxonomy" id="1197477"/>
    <lineage>
        <taxon>Bacteria</taxon>
        <taxon>Pseudomonadati</taxon>
        <taxon>Bacteroidota</taxon>
        <taxon>Flavobacteriia</taxon>
        <taxon>Flavobacteriales</taxon>
        <taxon>Flavobacteriaceae</taxon>
        <taxon>Mangrovimonas</taxon>
    </lineage>
</organism>
<dbReference type="PROSITE" id="PS51186">
    <property type="entry name" value="GNAT"/>
    <property type="match status" value="1"/>
</dbReference>
<dbReference type="eggNOG" id="COG1670">
    <property type="taxonomic scope" value="Bacteria"/>
</dbReference>
<keyword evidence="3" id="KW-1185">Reference proteome</keyword>
<dbReference type="Pfam" id="PF13302">
    <property type="entry name" value="Acetyltransf_3"/>
    <property type="match status" value="1"/>
</dbReference>
<dbReference type="PANTHER" id="PTHR43415">
    <property type="entry name" value="SPERMIDINE N(1)-ACETYLTRANSFERASE"/>
    <property type="match status" value="1"/>
</dbReference>
<dbReference type="OrthoDB" id="893030at2"/>
<evidence type="ECO:0000313" key="2">
    <source>
        <dbReference type="EMBL" id="KFB02174.1"/>
    </source>
</evidence>
<name>A0A084TN88_9FLAO</name>
<dbReference type="PANTHER" id="PTHR43415:SF3">
    <property type="entry name" value="GNAT-FAMILY ACETYLTRANSFERASE"/>
    <property type="match status" value="1"/>
</dbReference>
<dbReference type="Proteomes" id="UP000028521">
    <property type="component" value="Unassembled WGS sequence"/>
</dbReference>
<protein>
    <submittedName>
        <fullName evidence="2">Acetyltransferase</fullName>
    </submittedName>
</protein>
<accession>A0A084TN88</accession>